<sequence length="373" mass="43124">TRKGNFKPGIFQVSSEEFKAIVSYVLEYRPLMFEVFGHRPKNPSTLKNKTHPSESFRNDDNYHEGNNGSRGYDDQGEDNSHRGNNDHNGNNGHYNNTISGNGNFREHNRNRYSLNEGHDNWKDNMVNVMDIVAAKYTRNGQIYGAQADGDTSDPSYELRVTLIWATCGSRSGKAAERDAPKVTKLQEWAKEDIIPDIIILSFGKWFIWLRQEQPELIPFTELDLWTKPLVEPLTVLAKRTRVLLMSQSRWRKYNFEDADKEEDGKIFWSKKLLTSLFADSVPLIDTWLSNTLRSTGAWQWDSTLPFNLANIHECKMIKDTSYFGNPIYSSHWTMCTDIHHASFETNANELQMIFNYLCNPYLTASQQYCCSEQ</sequence>
<keyword evidence="3" id="KW-1185">Reference proteome</keyword>
<name>A0AAW0XDV8_CHEQU</name>
<dbReference type="Proteomes" id="UP001445076">
    <property type="component" value="Unassembled WGS sequence"/>
</dbReference>
<protein>
    <submittedName>
        <fullName evidence="2">Uncharacterized protein</fullName>
    </submittedName>
</protein>
<evidence type="ECO:0000313" key="2">
    <source>
        <dbReference type="EMBL" id="KAK8737451.1"/>
    </source>
</evidence>
<comment type="caution">
    <text evidence="2">The sequence shown here is derived from an EMBL/GenBank/DDBJ whole genome shotgun (WGS) entry which is preliminary data.</text>
</comment>
<organism evidence="2 3">
    <name type="scientific">Cherax quadricarinatus</name>
    <name type="common">Australian red claw crayfish</name>
    <dbReference type="NCBI Taxonomy" id="27406"/>
    <lineage>
        <taxon>Eukaryota</taxon>
        <taxon>Metazoa</taxon>
        <taxon>Ecdysozoa</taxon>
        <taxon>Arthropoda</taxon>
        <taxon>Crustacea</taxon>
        <taxon>Multicrustacea</taxon>
        <taxon>Malacostraca</taxon>
        <taxon>Eumalacostraca</taxon>
        <taxon>Eucarida</taxon>
        <taxon>Decapoda</taxon>
        <taxon>Pleocyemata</taxon>
        <taxon>Astacidea</taxon>
        <taxon>Parastacoidea</taxon>
        <taxon>Parastacidae</taxon>
        <taxon>Cherax</taxon>
    </lineage>
</organism>
<dbReference type="AlphaFoldDB" id="A0AAW0XDV8"/>
<feature type="compositionally biased region" description="Basic and acidic residues" evidence="1">
    <location>
        <begin position="51"/>
        <end position="63"/>
    </location>
</feature>
<evidence type="ECO:0000313" key="3">
    <source>
        <dbReference type="Proteomes" id="UP001445076"/>
    </source>
</evidence>
<gene>
    <name evidence="2" type="ORF">OTU49_004493</name>
</gene>
<dbReference type="EMBL" id="JARKIK010000042">
    <property type="protein sequence ID" value="KAK8737451.1"/>
    <property type="molecule type" value="Genomic_DNA"/>
</dbReference>
<accession>A0AAW0XDV8</accession>
<reference evidence="2 3" key="1">
    <citation type="journal article" date="2024" name="BMC Genomics">
        <title>Genome assembly of redclaw crayfish (Cherax quadricarinatus) provides insights into its immune adaptation and hypoxia tolerance.</title>
        <authorList>
            <person name="Liu Z."/>
            <person name="Zheng J."/>
            <person name="Li H."/>
            <person name="Fang K."/>
            <person name="Wang S."/>
            <person name="He J."/>
            <person name="Zhou D."/>
            <person name="Weng S."/>
            <person name="Chi M."/>
            <person name="Gu Z."/>
            <person name="He J."/>
            <person name="Li F."/>
            <person name="Wang M."/>
        </authorList>
    </citation>
    <scope>NUCLEOTIDE SEQUENCE [LARGE SCALE GENOMIC DNA]</scope>
    <source>
        <strain evidence="2">ZL_2023a</strain>
    </source>
</reference>
<proteinExistence type="predicted"/>
<evidence type="ECO:0000256" key="1">
    <source>
        <dbReference type="SAM" id="MobiDB-lite"/>
    </source>
</evidence>
<feature type="region of interest" description="Disordered" evidence="1">
    <location>
        <begin position="37"/>
        <end position="102"/>
    </location>
</feature>
<feature type="compositionally biased region" description="Low complexity" evidence="1">
    <location>
        <begin position="86"/>
        <end position="96"/>
    </location>
</feature>
<feature type="non-terminal residue" evidence="2">
    <location>
        <position position="1"/>
    </location>
</feature>